<feature type="transmembrane region" description="Helical" evidence="1">
    <location>
        <begin position="124"/>
        <end position="145"/>
    </location>
</feature>
<proteinExistence type="predicted"/>
<name>A0A812BSZ4_ACAPH</name>
<dbReference type="Proteomes" id="UP000597762">
    <property type="component" value="Unassembled WGS sequence"/>
</dbReference>
<keyword evidence="1" id="KW-1133">Transmembrane helix</keyword>
<gene>
    <name evidence="2" type="ORF">SPHA_22393</name>
</gene>
<evidence type="ECO:0000313" key="2">
    <source>
        <dbReference type="EMBL" id="CAE1240577.1"/>
    </source>
</evidence>
<evidence type="ECO:0000256" key="1">
    <source>
        <dbReference type="SAM" id="Phobius"/>
    </source>
</evidence>
<keyword evidence="1" id="KW-0472">Membrane</keyword>
<organism evidence="2 3">
    <name type="scientific">Acanthosepion pharaonis</name>
    <name type="common">Pharaoh cuttlefish</name>
    <name type="synonym">Sepia pharaonis</name>
    <dbReference type="NCBI Taxonomy" id="158019"/>
    <lineage>
        <taxon>Eukaryota</taxon>
        <taxon>Metazoa</taxon>
        <taxon>Spiralia</taxon>
        <taxon>Lophotrochozoa</taxon>
        <taxon>Mollusca</taxon>
        <taxon>Cephalopoda</taxon>
        <taxon>Coleoidea</taxon>
        <taxon>Decapodiformes</taxon>
        <taxon>Sepiida</taxon>
        <taxon>Sepiina</taxon>
        <taxon>Sepiidae</taxon>
        <taxon>Acanthosepion</taxon>
    </lineage>
</organism>
<comment type="caution">
    <text evidence="2">The sequence shown here is derived from an EMBL/GenBank/DDBJ whole genome shotgun (WGS) entry which is preliminary data.</text>
</comment>
<feature type="transmembrane region" description="Helical" evidence="1">
    <location>
        <begin position="152"/>
        <end position="171"/>
    </location>
</feature>
<protein>
    <submittedName>
        <fullName evidence="2">Uncharacterized protein</fullName>
    </submittedName>
</protein>
<evidence type="ECO:0000313" key="3">
    <source>
        <dbReference type="Proteomes" id="UP000597762"/>
    </source>
</evidence>
<reference evidence="2" key="1">
    <citation type="submission" date="2021-01" db="EMBL/GenBank/DDBJ databases">
        <authorList>
            <person name="Li R."/>
            <person name="Bekaert M."/>
        </authorList>
    </citation>
    <scope>NUCLEOTIDE SEQUENCE</scope>
    <source>
        <strain evidence="2">Farmed</strain>
    </source>
</reference>
<accession>A0A812BSZ4</accession>
<dbReference type="AlphaFoldDB" id="A0A812BSZ4"/>
<dbReference type="EMBL" id="CAHIKZ030000828">
    <property type="protein sequence ID" value="CAE1240577.1"/>
    <property type="molecule type" value="Genomic_DNA"/>
</dbReference>
<keyword evidence="1" id="KW-0812">Transmembrane</keyword>
<sequence length="298" mass="35069">MLLLFWLEFFLQACLFLLVQRKYLKIFFLFLSKDDFNFLDSSTLPASLTEICPSLCPSLCLHYSFFYFLLFPFPIFRLSVPFTPSIPQFSRLRRSSFLLGCSFRCSFPSFLVSPYSFLCFISEHLLSNIFLIFFFCFLFNFFFFLSISVHSFHFYIFFSHIVLHFSSSYLLTSLSPSFSSPSFYSITYLLVISHHSLNTFSFFPPIIHTPFFSGYVFHDLWSSFNVKDLGKCLMHSPFYLLRHYHSSSLILARLSAKLQSLLSVFRFSPSPYVFSEPFHSLNHLNVSYLRPFQSPFPL</sequence>
<keyword evidence="3" id="KW-1185">Reference proteome</keyword>